<protein>
    <submittedName>
        <fullName evidence="1">Uncharacterized protein</fullName>
    </submittedName>
</protein>
<sequence length="188" mass="20176">MQAAAAATVFSGKMSLSSPPAAFACVRAQRNPVAADSQSLADVTGAIATASSSVKWAQKTVIIPPQRRGCHLVTSKVIIRSISLGDEEKEEKEEEGDKVSCMLSSEVRYMVNELTYIRENLKQNFVDVDGAQLEVLCHLGLCEVKLQAILEKVRAAKSRDQLVATDVIAAKLGKEMAAILERSAGETA</sequence>
<dbReference type="STRING" id="1088818.A0A2I0A6D5"/>
<dbReference type="Proteomes" id="UP000236161">
    <property type="component" value="Unassembled WGS sequence"/>
</dbReference>
<dbReference type="EMBL" id="KZ452014">
    <property type="protein sequence ID" value="PKA51103.1"/>
    <property type="molecule type" value="Genomic_DNA"/>
</dbReference>
<proteinExistence type="predicted"/>
<organism evidence="1 2">
    <name type="scientific">Apostasia shenzhenica</name>
    <dbReference type="NCBI Taxonomy" id="1088818"/>
    <lineage>
        <taxon>Eukaryota</taxon>
        <taxon>Viridiplantae</taxon>
        <taxon>Streptophyta</taxon>
        <taxon>Embryophyta</taxon>
        <taxon>Tracheophyta</taxon>
        <taxon>Spermatophyta</taxon>
        <taxon>Magnoliopsida</taxon>
        <taxon>Liliopsida</taxon>
        <taxon>Asparagales</taxon>
        <taxon>Orchidaceae</taxon>
        <taxon>Apostasioideae</taxon>
        <taxon>Apostasia</taxon>
    </lineage>
</organism>
<accession>A0A2I0A6D5</accession>
<keyword evidence="2" id="KW-1185">Reference proteome</keyword>
<name>A0A2I0A6D5_9ASPA</name>
<reference evidence="1 2" key="1">
    <citation type="journal article" date="2017" name="Nature">
        <title>The Apostasia genome and the evolution of orchids.</title>
        <authorList>
            <person name="Zhang G.Q."/>
            <person name="Liu K.W."/>
            <person name="Li Z."/>
            <person name="Lohaus R."/>
            <person name="Hsiao Y.Y."/>
            <person name="Niu S.C."/>
            <person name="Wang J.Y."/>
            <person name="Lin Y.C."/>
            <person name="Xu Q."/>
            <person name="Chen L.J."/>
            <person name="Yoshida K."/>
            <person name="Fujiwara S."/>
            <person name="Wang Z.W."/>
            <person name="Zhang Y.Q."/>
            <person name="Mitsuda N."/>
            <person name="Wang M."/>
            <person name="Liu G.H."/>
            <person name="Pecoraro L."/>
            <person name="Huang H.X."/>
            <person name="Xiao X.J."/>
            <person name="Lin M."/>
            <person name="Wu X.Y."/>
            <person name="Wu W.L."/>
            <person name="Chen Y.Y."/>
            <person name="Chang S.B."/>
            <person name="Sakamoto S."/>
            <person name="Ohme-Takagi M."/>
            <person name="Yagi M."/>
            <person name="Zeng S.J."/>
            <person name="Shen C.Y."/>
            <person name="Yeh C.M."/>
            <person name="Luo Y.B."/>
            <person name="Tsai W.C."/>
            <person name="Van de Peer Y."/>
            <person name="Liu Z.J."/>
        </authorList>
    </citation>
    <scope>NUCLEOTIDE SEQUENCE [LARGE SCALE GENOMIC DNA]</scope>
    <source>
        <strain evidence="2">cv. Shenzhen</strain>
        <tissue evidence="1">Stem</tissue>
    </source>
</reference>
<evidence type="ECO:0000313" key="2">
    <source>
        <dbReference type="Proteomes" id="UP000236161"/>
    </source>
</evidence>
<gene>
    <name evidence="1" type="ORF">AXF42_Ash010543</name>
</gene>
<dbReference type="AlphaFoldDB" id="A0A2I0A6D5"/>
<evidence type="ECO:0000313" key="1">
    <source>
        <dbReference type="EMBL" id="PKA51103.1"/>
    </source>
</evidence>